<evidence type="ECO:0000256" key="8">
    <source>
        <dbReference type="SAM" id="SignalP"/>
    </source>
</evidence>
<organism evidence="10 11">
    <name type="scientific">Panthera leo</name>
    <name type="common">Lion</name>
    <dbReference type="NCBI Taxonomy" id="9689"/>
    <lineage>
        <taxon>Eukaryota</taxon>
        <taxon>Metazoa</taxon>
        <taxon>Chordata</taxon>
        <taxon>Craniata</taxon>
        <taxon>Vertebrata</taxon>
        <taxon>Euteleostomi</taxon>
        <taxon>Mammalia</taxon>
        <taxon>Eutheria</taxon>
        <taxon>Laurasiatheria</taxon>
        <taxon>Carnivora</taxon>
        <taxon>Feliformia</taxon>
        <taxon>Felidae</taxon>
        <taxon>Pantherinae</taxon>
        <taxon>Panthera</taxon>
    </lineage>
</organism>
<dbReference type="InterPro" id="IPR000566">
    <property type="entry name" value="Lipocln_cytosolic_FA-bd_dom"/>
</dbReference>
<evidence type="ECO:0000256" key="7">
    <source>
        <dbReference type="SAM" id="MobiDB-lite"/>
    </source>
</evidence>
<comment type="subcellular location">
    <subcellularLocation>
        <location evidence="1">Secreted</location>
    </subcellularLocation>
</comment>
<dbReference type="Ensembl" id="ENSPLOT00000021999.1">
    <property type="protein sequence ID" value="ENSPLOP00000019890.1"/>
    <property type="gene ID" value="ENSPLOG00000014511.1"/>
</dbReference>
<evidence type="ECO:0000256" key="5">
    <source>
        <dbReference type="ARBA" id="ARBA00023157"/>
    </source>
</evidence>
<feature type="domain" description="Lipocalin/cytosolic fatty-acid binding" evidence="9">
    <location>
        <begin position="32"/>
        <end position="167"/>
    </location>
</feature>
<evidence type="ECO:0000256" key="3">
    <source>
        <dbReference type="ARBA" id="ARBA00022525"/>
    </source>
</evidence>
<keyword evidence="4 8" id="KW-0732">Signal</keyword>
<dbReference type="PROSITE" id="PS00213">
    <property type="entry name" value="LIPOCALIN"/>
    <property type="match status" value="1"/>
</dbReference>
<evidence type="ECO:0000313" key="11">
    <source>
        <dbReference type="Proteomes" id="UP000694399"/>
    </source>
</evidence>
<dbReference type="PRINTS" id="PR01221">
    <property type="entry name" value="MAJORURINARY"/>
</dbReference>
<sequence length="226" mass="25098">MALFLLTLGLSLVSGHTARAPRASAGPRLQVSGIWYPVSVASDDIKRIEENGDLRVFIRNIESLGDGRLRFHFHTMVHGECEHVAMVCEKAERDGEYSVSHEGDNTVLLLETDYRQYITFHLRNVRNGTQTTVLALYGRVPDLDPSFLDRFEKVCRKYGLGPQNIISLGNQGEPPASCASSPPESPGASGLGVEVPERLHLRPPHPRLCLPRCLFQIQEVEMPTQA</sequence>
<dbReference type="AlphaFoldDB" id="A0A8C9D7H2"/>
<dbReference type="Pfam" id="PF00061">
    <property type="entry name" value="Lipocalin"/>
    <property type="match status" value="1"/>
</dbReference>
<dbReference type="PRINTS" id="PR00179">
    <property type="entry name" value="LIPOCALIN"/>
</dbReference>
<dbReference type="Proteomes" id="UP000694399">
    <property type="component" value="Chromosome E1"/>
</dbReference>
<reference evidence="10" key="3">
    <citation type="submission" date="2025-09" db="UniProtKB">
        <authorList>
            <consortium name="Ensembl"/>
        </authorList>
    </citation>
    <scope>IDENTIFICATION</scope>
</reference>
<accession>A0A8C9D7H2</accession>
<dbReference type="InterPro" id="IPR002345">
    <property type="entry name" value="Lipocalin"/>
</dbReference>
<dbReference type="Gene3D" id="2.40.128.20">
    <property type="match status" value="1"/>
</dbReference>
<evidence type="ECO:0000259" key="9">
    <source>
        <dbReference type="Pfam" id="PF00061"/>
    </source>
</evidence>
<evidence type="ECO:0000313" key="10">
    <source>
        <dbReference type="Ensembl" id="ENSPLOP00000019890.1"/>
    </source>
</evidence>
<dbReference type="PANTHER" id="PTHR11430">
    <property type="entry name" value="LIPOCALIN"/>
    <property type="match status" value="1"/>
</dbReference>
<feature type="region of interest" description="Disordered" evidence="7">
    <location>
        <begin position="171"/>
        <end position="192"/>
    </location>
</feature>
<dbReference type="GeneTree" id="ENSGT01050000244868"/>
<dbReference type="PANTHER" id="PTHR11430:SF28">
    <property type="entry name" value="EPIDIDYMAL-SPECIFIC LIPOCALIN-9"/>
    <property type="match status" value="1"/>
</dbReference>
<reference evidence="10" key="1">
    <citation type="journal article" date="2019" name="bioRxiv">
        <title>Long live the king: chromosome-level assembly of the lion (Panthera leo) using linked-read, Hi-C, and long read data.</title>
        <authorList>
            <person name="Armstrong E.E."/>
            <person name="Taylor R.W."/>
            <person name="Miller D.E."/>
            <person name="Kaelin C."/>
            <person name="Barsh G."/>
            <person name="Hadly E.A."/>
            <person name="Petrov D."/>
        </authorList>
    </citation>
    <scope>NUCLEOTIDE SEQUENCE [LARGE SCALE GENOMIC DNA]</scope>
</reference>
<proteinExistence type="inferred from homology"/>
<keyword evidence="3" id="KW-0964">Secreted</keyword>
<feature type="chain" id="PRO_5034497096" description="Lipocalin/cytosolic fatty-acid binding domain-containing protein" evidence="8">
    <location>
        <begin position="16"/>
        <end position="226"/>
    </location>
</feature>
<name>A0A8C9D7H2_PANLE</name>
<dbReference type="SUPFAM" id="SSF50814">
    <property type="entry name" value="Lipocalins"/>
    <property type="match status" value="1"/>
</dbReference>
<feature type="compositionally biased region" description="Low complexity" evidence="7">
    <location>
        <begin position="172"/>
        <end position="188"/>
    </location>
</feature>
<protein>
    <recommendedName>
        <fullName evidence="9">Lipocalin/cytosolic fatty-acid binding domain-containing protein</fullName>
    </recommendedName>
</protein>
<comment type="similarity">
    <text evidence="2 6">Belongs to the calycin superfamily. Lipocalin family.</text>
</comment>
<evidence type="ECO:0000256" key="1">
    <source>
        <dbReference type="ARBA" id="ARBA00004613"/>
    </source>
</evidence>
<dbReference type="GO" id="GO:0036094">
    <property type="term" value="F:small molecule binding"/>
    <property type="evidence" value="ECO:0007669"/>
    <property type="project" value="InterPro"/>
</dbReference>
<reference evidence="10" key="2">
    <citation type="submission" date="2025-08" db="UniProtKB">
        <authorList>
            <consortium name="Ensembl"/>
        </authorList>
    </citation>
    <scope>IDENTIFICATION</scope>
</reference>
<evidence type="ECO:0000256" key="2">
    <source>
        <dbReference type="ARBA" id="ARBA00006889"/>
    </source>
</evidence>
<dbReference type="OMA" id="NYDMAKV"/>
<dbReference type="InterPro" id="IPR012674">
    <property type="entry name" value="Calycin"/>
</dbReference>
<dbReference type="GO" id="GO:0005615">
    <property type="term" value="C:extracellular space"/>
    <property type="evidence" value="ECO:0007669"/>
    <property type="project" value="TreeGrafter"/>
</dbReference>
<feature type="signal peptide" evidence="8">
    <location>
        <begin position="1"/>
        <end position="15"/>
    </location>
</feature>
<keyword evidence="5" id="KW-1015">Disulfide bond</keyword>
<dbReference type="InterPro" id="IPR022272">
    <property type="entry name" value="Lipocalin_CS"/>
</dbReference>
<evidence type="ECO:0000256" key="6">
    <source>
        <dbReference type="RuleBase" id="RU003695"/>
    </source>
</evidence>
<dbReference type="InterPro" id="IPR002971">
    <property type="entry name" value="Maj_urinary"/>
</dbReference>
<evidence type="ECO:0000256" key="4">
    <source>
        <dbReference type="ARBA" id="ARBA00022729"/>
    </source>
</evidence>
<keyword evidence="11" id="KW-1185">Reference proteome</keyword>